<dbReference type="AlphaFoldDB" id="A0A6C0HMB6"/>
<protein>
    <submittedName>
        <fullName evidence="2">Uncharacterized protein</fullName>
    </submittedName>
</protein>
<sequence length="86" mass="8693">MVDTNILLIIGIVAVVAVVLYAVERYTQKKPVEWMDASKIGLLSGAGAGGIVYAMGGGESAVSAVAEMASSAGGAVQDMFVGKPSF</sequence>
<keyword evidence="1" id="KW-0472">Membrane</keyword>
<organism evidence="2">
    <name type="scientific">viral metagenome</name>
    <dbReference type="NCBI Taxonomy" id="1070528"/>
    <lineage>
        <taxon>unclassified sequences</taxon>
        <taxon>metagenomes</taxon>
        <taxon>organismal metagenomes</taxon>
    </lineage>
</organism>
<feature type="transmembrane region" description="Helical" evidence="1">
    <location>
        <begin position="6"/>
        <end position="23"/>
    </location>
</feature>
<accession>A0A6C0HMB6</accession>
<keyword evidence="1" id="KW-0812">Transmembrane</keyword>
<proteinExistence type="predicted"/>
<evidence type="ECO:0000313" key="2">
    <source>
        <dbReference type="EMBL" id="QHT81083.1"/>
    </source>
</evidence>
<name>A0A6C0HMB6_9ZZZZ</name>
<evidence type="ECO:0000256" key="1">
    <source>
        <dbReference type="SAM" id="Phobius"/>
    </source>
</evidence>
<dbReference type="EMBL" id="MN739977">
    <property type="protein sequence ID" value="QHT81083.1"/>
    <property type="molecule type" value="Genomic_DNA"/>
</dbReference>
<keyword evidence="1" id="KW-1133">Transmembrane helix</keyword>
<reference evidence="2" key="1">
    <citation type="journal article" date="2020" name="Nature">
        <title>Giant virus diversity and host interactions through global metagenomics.</title>
        <authorList>
            <person name="Schulz F."/>
            <person name="Roux S."/>
            <person name="Paez-Espino D."/>
            <person name="Jungbluth S."/>
            <person name="Walsh D.A."/>
            <person name="Denef V.J."/>
            <person name="McMahon K.D."/>
            <person name="Konstantinidis K.T."/>
            <person name="Eloe-Fadrosh E.A."/>
            <person name="Kyrpides N.C."/>
            <person name="Woyke T."/>
        </authorList>
    </citation>
    <scope>NUCLEOTIDE SEQUENCE</scope>
    <source>
        <strain evidence="2">GVMAG-M-3300023184-135</strain>
    </source>
</reference>